<organism evidence="2 3">
    <name type="scientific">Nocardioides pocheonensis</name>
    <dbReference type="NCBI Taxonomy" id="661485"/>
    <lineage>
        <taxon>Bacteria</taxon>
        <taxon>Bacillati</taxon>
        <taxon>Actinomycetota</taxon>
        <taxon>Actinomycetes</taxon>
        <taxon>Propionibacteriales</taxon>
        <taxon>Nocardioidaceae</taxon>
        <taxon>Nocardioides</taxon>
    </lineage>
</organism>
<feature type="transmembrane region" description="Helical" evidence="1">
    <location>
        <begin position="115"/>
        <end position="137"/>
    </location>
</feature>
<proteinExistence type="predicted"/>
<evidence type="ECO:0000313" key="3">
    <source>
        <dbReference type="Proteomes" id="UP000279994"/>
    </source>
</evidence>
<feature type="transmembrane region" description="Helical" evidence="1">
    <location>
        <begin position="15"/>
        <end position="33"/>
    </location>
</feature>
<keyword evidence="1" id="KW-0812">Transmembrane</keyword>
<sequence length="272" mass="29194">MWEAPTSALSHKTPVMVWYAAAAVLFFAVPFVGTDLAGLQSDLFYLGYFTVAVLFFATFVVAHASDLRELWTLHLWQSLALGAAVGLVLAIGIFQQTATAHAQGWRFAFEIVWRGLVYGTVDALTLVVLPAAVAYLLMHGDRTTFRRKAGFAGLTLVLSMFVTATYHLGYTEFRDQTLRYPEIGAVMANVPVALTGNPVGAVVTHATMHVSAVVHQRDGGKQHMLPPRVDGAYPNHGSSDLAAGLAAGWLVAAAVALGAVARRRRSARTGIT</sequence>
<keyword evidence="1" id="KW-1133">Transmembrane helix</keyword>
<accession>A0A3N0GWK3</accession>
<feature type="transmembrane region" description="Helical" evidence="1">
    <location>
        <begin position="241"/>
        <end position="261"/>
    </location>
</feature>
<dbReference type="AlphaFoldDB" id="A0A3N0GWK3"/>
<dbReference type="Proteomes" id="UP000279994">
    <property type="component" value="Unassembled WGS sequence"/>
</dbReference>
<evidence type="ECO:0000256" key="1">
    <source>
        <dbReference type="SAM" id="Phobius"/>
    </source>
</evidence>
<feature type="transmembrane region" description="Helical" evidence="1">
    <location>
        <begin position="45"/>
        <end position="63"/>
    </location>
</feature>
<dbReference type="EMBL" id="RJSF01000007">
    <property type="protein sequence ID" value="RNM16586.1"/>
    <property type="molecule type" value="Genomic_DNA"/>
</dbReference>
<protein>
    <submittedName>
        <fullName evidence="2">Uncharacterized protein</fullName>
    </submittedName>
</protein>
<reference evidence="2 3" key="1">
    <citation type="submission" date="2018-11" db="EMBL/GenBank/DDBJ databases">
        <authorList>
            <person name="Li F."/>
        </authorList>
    </citation>
    <scope>NUCLEOTIDE SEQUENCE [LARGE SCALE GENOMIC DNA]</scope>
    <source>
        <strain evidence="2 3">Gsoil 818</strain>
    </source>
</reference>
<name>A0A3N0GWK3_9ACTN</name>
<evidence type="ECO:0000313" key="2">
    <source>
        <dbReference type="EMBL" id="RNM16586.1"/>
    </source>
</evidence>
<comment type="caution">
    <text evidence="2">The sequence shown here is derived from an EMBL/GenBank/DDBJ whole genome shotgun (WGS) entry which is preliminary data.</text>
</comment>
<feature type="transmembrane region" description="Helical" evidence="1">
    <location>
        <begin position="75"/>
        <end position="95"/>
    </location>
</feature>
<feature type="transmembrane region" description="Helical" evidence="1">
    <location>
        <begin position="149"/>
        <end position="169"/>
    </location>
</feature>
<keyword evidence="3" id="KW-1185">Reference proteome</keyword>
<keyword evidence="1" id="KW-0472">Membrane</keyword>
<gene>
    <name evidence="2" type="ORF">EFL26_03340</name>
</gene>